<evidence type="ECO:0000313" key="1">
    <source>
        <dbReference type="EMBL" id="QYS90075.1"/>
    </source>
</evidence>
<dbReference type="Proteomes" id="UP000824721">
    <property type="component" value="Chromosome"/>
</dbReference>
<dbReference type="AlphaFoldDB" id="A0A8G0P5J6"/>
<proteinExistence type="predicted"/>
<dbReference type="SUPFAM" id="SSF82185">
    <property type="entry name" value="Histone H3 K4-specific methyltransferase SET7/9 N-terminal domain"/>
    <property type="match status" value="1"/>
</dbReference>
<name>A0A8G0P5J6_9FLAO</name>
<protein>
    <recommendedName>
        <fullName evidence="2">MORN repeat variant</fullName>
    </recommendedName>
</protein>
<gene>
    <name evidence="1" type="ORF">JJC05_08240</name>
</gene>
<accession>A0A8G0P5J6</accession>
<organism evidence="1">
    <name type="scientific">Flavobacterium columnare</name>
    <dbReference type="NCBI Taxonomy" id="996"/>
    <lineage>
        <taxon>Bacteria</taxon>
        <taxon>Pseudomonadati</taxon>
        <taxon>Bacteroidota</taxon>
        <taxon>Flavobacteriia</taxon>
        <taxon>Flavobacteriales</taxon>
        <taxon>Flavobacteriaceae</taxon>
        <taxon>Flavobacterium</taxon>
    </lineage>
</organism>
<reference evidence="1" key="1">
    <citation type="submission" date="2020-12" db="EMBL/GenBank/DDBJ databases">
        <title>Genome sequencing of genetic groups of Flavobacterium columnare.</title>
        <authorList>
            <person name="Waldbieser G.C."/>
            <person name="Griffin M.J."/>
            <person name="LaFrentz B.R."/>
        </authorList>
    </citation>
    <scope>NUCLEOTIDE SEQUENCE</scope>
    <source>
        <strain evidence="1">90-106</strain>
    </source>
</reference>
<dbReference type="EMBL" id="CP067378">
    <property type="protein sequence ID" value="QYS90075.1"/>
    <property type="molecule type" value="Genomic_DNA"/>
</dbReference>
<dbReference type="KEGG" id="fdv:JJC05_08240"/>
<sequence length="244" mass="28751">MITLNFLDLEILYIIISLILFSLTTCKQEKALYKAVVYTDVAFLQKKDSLLVDSIQQVKQNGFIRIFEQDSKSFEQGLLLNGMKVGKWQKYFDPINQNNKSQEYLYSNKGKLIKARTFDSKTQKIIEERNYLNDNLVGIQQDFYPIGSLHIKFETDLNGHFINHYIVLSQEGKKIYQTSLGQEGTGYIKYYDQTNHLIWEGPFKNKKKEGWHYQYLIDHEGKTTEKQSDYYKEDSLIQTKTEIF</sequence>
<evidence type="ECO:0008006" key="2">
    <source>
        <dbReference type="Google" id="ProtNLM"/>
    </source>
</evidence>